<name>A0A9X4KHV9_9BACL</name>
<evidence type="ECO:0000313" key="2">
    <source>
        <dbReference type="Proteomes" id="UP001153387"/>
    </source>
</evidence>
<reference evidence="1 2" key="1">
    <citation type="submission" date="2022-10" db="EMBL/GenBank/DDBJ databases">
        <title>Comparative genomic analysis of Cohnella hashimotonis sp. nov., isolated from the International Space Station.</title>
        <authorList>
            <person name="Simpson A."/>
            <person name="Venkateswaran K."/>
        </authorList>
    </citation>
    <scope>NUCLEOTIDE SEQUENCE [LARGE SCALE GENOMIC DNA]</scope>
    <source>
        <strain evidence="1 2">DSM 18997</strain>
    </source>
</reference>
<dbReference type="RefSeq" id="WP_277563832.1">
    <property type="nucleotide sequence ID" value="NZ_JAPDHZ010000002.1"/>
</dbReference>
<accession>A0A9X4KHV9</accession>
<sequence>MFYEDDEYEFEPDSNYYSSEEFVDDYLSFKKKENSYKDIKGFF</sequence>
<dbReference type="Proteomes" id="UP001153387">
    <property type="component" value="Unassembled WGS sequence"/>
</dbReference>
<protein>
    <submittedName>
        <fullName evidence="1">Uncharacterized protein</fullName>
    </submittedName>
</protein>
<gene>
    <name evidence="1" type="ORF">OMP38_03075</name>
</gene>
<proteinExistence type="predicted"/>
<evidence type="ECO:0000313" key="1">
    <source>
        <dbReference type="EMBL" id="MDG0789945.1"/>
    </source>
</evidence>
<keyword evidence="2" id="KW-1185">Reference proteome</keyword>
<organism evidence="1 2">
    <name type="scientific">Cohnella ginsengisoli</name>
    <dbReference type="NCBI Taxonomy" id="425004"/>
    <lineage>
        <taxon>Bacteria</taxon>
        <taxon>Bacillati</taxon>
        <taxon>Bacillota</taxon>
        <taxon>Bacilli</taxon>
        <taxon>Bacillales</taxon>
        <taxon>Paenibacillaceae</taxon>
        <taxon>Cohnella</taxon>
    </lineage>
</organism>
<dbReference type="AlphaFoldDB" id="A0A9X4KHV9"/>
<comment type="caution">
    <text evidence="1">The sequence shown here is derived from an EMBL/GenBank/DDBJ whole genome shotgun (WGS) entry which is preliminary data.</text>
</comment>
<dbReference type="EMBL" id="JAPDHZ010000002">
    <property type="protein sequence ID" value="MDG0789945.1"/>
    <property type="molecule type" value="Genomic_DNA"/>
</dbReference>